<organism evidence="1">
    <name type="scientific">Ectopseudomonas oleovorans</name>
    <name type="common">Pseudomonas oleovorans</name>
    <dbReference type="NCBI Taxonomy" id="301"/>
    <lineage>
        <taxon>Bacteria</taxon>
        <taxon>Pseudomonadati</taxon>
        <taxon>Pseudomonadota</taxon>
        <taxon>Gammaproteobacteria</taxon>
        <taxon>Pseudomonadales</taxon>
        <taxon>Pseudomonadaceae</taxon>
        <taxon>Ectopseudomonas</taxon>
    </lineage>
</organism>
<protein>
    <submittedName>
        <fullName evidence="1">Uncharacterized protein</fullName>
    </submittedName>
</protein>
<evidence type="ECO:0000313" key="1">
    <source>
        <dbReference type="EMBL" id="VDN61517.1"/>
    </source>
</evidence>
<reference evidence="1" key="1">
    <citation type="submission" date="2018-11" db="EMBL/GenBank/DDBJ databases">
        <authorList>
            <consortium name="Genoscope - CEA"/>
            <person name="William W."/>
        </authorList>
    </citation>
    <scope>NUCLEOTIDE SEQUENCE [LARGE SCALE GENOMIC DNA]</scope>
    <source>
        <strain evidence="1">T9AD</strain>
    </source>
</reference>
<sequence>MIRAAWEDAGVVERDGFEIRCVSNGT</sequence>
<accession>A0A653AZU1</accession>
<name>A0A653AZU1_ECTOL</name>
<gene>
    <name evidence="1" type="ORF">POT9AD_0526</name>
</gene>
<dbReference type="EMBL" id="LR130779">
    <property type="protein sequence ID" value="VDN61517.1"/>
    <property type="molecule type" value="Genomic_DNA"/>
</dbReference>
<proteinExistence type="predicted"/>
<dbReference type="AlphaFoldDB" id="A0A653AZU1"/>